<dbReference type="Proteomes" id="UP000255139">
    <property type="component" value="Unassembled WGS sequence"/>
</dbReference>
<dbReference type="PANTHER" id="PTHR11241:SF0">
    <property type="entry name" value="DEOXYURIDINE 5'-TRIPHOSPHATE NUCLEOTIDOHYDROLASE"/>
    <property type="match status" value="1"/>
</dbReference>
<dbReference type="Pfam" id="PF00692">
    <property type="entry name" value="dUTPase"/>
    <property type="match status" value="1"/>
</dbReference>
<dbReference type="InterPro" id="IPR036157">
    <property type="entry name" value="dUTPase-like_sf"/>
</dbReference>
<keyword evidence="3 7" id="KW-0378">Hydrolase</keyword>
<evidence type="ECO:0000259" key="6">
    <source>
        <dbReference type="Pfam" id="PF00692"/>
    </source>
</evidence>
<dbReference type="STRING" id="216.LS73_09980"/>
<evidence type="ECO:0000313" key="7">
    <source>
        <dbReference type="EMBL" id="STQ86182.1"/>
    </source>
</evidence>
<dbReference type="GO" id="GO:0000287">
    <property type="term" value="F:magnesium ion binding"/>
    <property type="evidence" value="ECO:0007669"/>
    <property type="project" value="InterPro"/>
</dbReference>
<evidence type="ECO:0000256" key="3">
    <source>
        <dbReference type="ARBA" id="ARBA00022801"/>
    </source>
</evidence>
<dbReference type="EMBL" id="UGJE01000002">
    <property type="protein sequence ID" value="STQ86182.1"/>
    <property type="molecule type" value="Genomic_DNA"/>
</dbReference>
<comment type="catalytic activity">
    <reaction evidence="5">
        <text>dUTP + H2O = dUMP + diphosphate + H(+)</text>
        <dbReference type="Rhea" id="RHEA:10248"/>
        <dbReference type="ChEBI" id="CHEBI:15377"/>
        <dbReference type="ChEBI" id="CHEBI:15378"/>
        <dbReference type="ChEBI" id="CHEBI:33019"/>
        <dbReference type="ChEBI" id="CHEBI:61555"/>
        <dbReference type="ChEBI" id="CHEBI:246422"/>
        <dbReference type="EC" id="3.6.1.23"/>
    </reaction>
</comment>
<dbReference type="GO" id="GO:0046081">
    <property type="term" value="P:dUTP catabolic process"/>
    <property type="evidence" value="ECO:0007669"/>
    <property type="project" value="InterPro"/>
</dbReference>
<dbReference type="Proteomes" id="UP000029922">
    <property type="component" value="Unassembled WGS sequence"/>
</dbReference>
<dbReference type="OrthoDB" id="9809956at2"/>
<accession>A0A099TY56</accession>
<dbReference type="GO" id="GO:0004170">
    <property type="term" value="F:dUTP diphosphatase activity"/>
    <property type="evidence" value="ECO:0007669"/>
    <property type="project" value="UniProtKB-EC"/>
</dbReference>
<dbReference type="CDD" id="cd07557">
    <property type="entry name" value="trimeric_dUTPase"/>
    <property type="match status" value="1"/>
</dbReference>
<name>A0A099TY56_9HELI</name>
<dbReference type="InterPro" id="IPR033704">
    <property type="entry name" value="dUTPase_trimeric"/>
</dbReference>
<comment type="similarity">
    <text evidence="1">Belongs to the dUTPase family.</text>
</comment>
<keyword evidence="4" id="KW-0546">Nucleotide metabolism</keyword>
<reference evidence="7 10" key="2">
    <citation type="submission" date="2018-06" db="EMBL/GenBank/DDBJ databases">
        <authorList>
            <consortium name="Pathogen Informatics"/>
            <person name="Doyle S."/>
        </authorList>
    </citation>
    <scope>NUCLEOTIDE SEQUENCE [LARGE SCALE GENOMIC DNA]</scope>
    <source>
        <strain evidence="7 10">NCTC12714</strain>
    </source>
</reference>
<evidence type="ECO:0000256" key="5">
    <source>
        <dbReference type="ARBA" id="ARBA00047686"/>
    </source>
</evidence>
<evidence type="ECO:0000313" key="8">
    <source>
        <dbReference type="EMBL" id="TLE01573.1"/>
    </source>
</evidence>
<protein>
    <recommendedName>
        <fullName evidence="2">dUTP diphosphatase</fullName>
        <ecNumber evidence="2">3.6.1.23</ecNumber>
    </recommendedName>
</protein>
<dbReference type="InterPro" id="IPR008181">
    <property type="entry name" value="dUTPase"/>
</dbReference>
<dbReference type="NCBIfam" id="NF001862">
    <property type="entry name" value="PRK00601.1"/>
    <property type="match status" value="1"/>
</dbReference>
<dbReference type="SUPFAM" id="SSF51283">
    <property type="entry name" value="dUTPase-like"/>
    <property type="match status" value="1"/>
</dbReference>
<proteinExistence type="inferred from homology"/>
<evidence type="ECO:0000313" key="10">
    <source>
        <dbReference type="Proteomes" id="UP000255139"/>
    </source>
</evidence>
<feature type="domain" description="dUTPase-like" evidence="6">
    <location>
        <begin position="22"/>
        <end position="151"/>
    </location>
</feature>
<dbReference type="GO" id="GO:0006226">
    <property type="term" value="P:dUMP biosynthetic process"/>
    <property type="evidence" value="ECO:0007669"/>
    <property type="project" value="InterPro"/>
</dbReference>
<dbReference type="EMBL" id="JRPD02000001">
    <property type="protein sequence ID" value="TLE01573.1"/>
    <property type="molecule type" value="Genomic_DNA"/>
</dbReference>
<evidence type="ECO:0000256" key="1">
    <source>
        <dbReference type="ARBA" id="ARBA00006581"/>
    </source>
</evidence>
<dbReference type="PANTHER" id="PTHR11241">
    <property type="entry name" value="DEOXYURIDINE 5'-TRIPHOSPHATE NUCLEOTIDOHYDROLASE"/>
    <property type="match status" value="1"/>
</dbReference>
<evidence type="ECO:0000313" key="9">
    <source>
        <dbReference type="Proteomes" id="UP000029922"/>
    </source>
</evidence>
<evidence type="ECO:0000256" key="4">
    <source>
        <dbReference type="ARBA" id="ARBA00023080"/>
    </source>
</evidence>
<reference evidence="8 9" key="1">
    <citation type="journal article" date="2014" name="Genome Announc.">
        <title>Draft genome sequences of eight enterohepatic helicobacter species isolated from both laboratory and wild rodents.</title>
        <authorList>
            <person name="Sheh A."/>
            <person name="Shen Z."/>
            <person name="Fox J.G."/>
        </authorList>
    </citation>
    <scope>NUCLEOTIDE SEQUENCE [LARGE SCALE GENOMIC DNA]</scope>
    <source>
        <strain evidence="8 9">ST1</strain>
    </source>
</reference>
<gene>
    <name evidence="7" type="primary">dut</name>
    <name evidence="8" type="ORF">LS73_000045</name>
    <name evidence="7" type="ORF">NCTC12714_00984</name>
</gene>
<dbReference type="AlphaFoldDB" id="A0A099TY56"/>
<dbReference type="Gene3D" id="2.70.40.10">
    <property type="match status" value="1"/>
</dbReference>
<keyword evidence="10" id="KW-1185">Reference proteome</keyword>
<sequence>MFSNEITGLNEVIIKFCKIDKRAIIPKFASNGAAGFDFHALDSYVIKPNEQSLIHTGLSVELPFGYELQVRPRSGLALNHKITILNSPGTVDSDYRGELMIILMNFGEEFKINSGDRIAQGIIQRLPIVKIEEVSMLSKTKRDKGGFGSTGI</sequence>
<organism evidence="7 10">
    <name type="scientific">Helicobacter muridarum</name>
    <dbReference type="NCBI Taxonomy" id="216"/>
    <lineage>
        <taxon>Bacteria</taxon>
        <taxon>Pseudomonadati</taxon>
        <taxon>Campylobacterota</taxon>
        <taxon>Epsilonproteobacteria</taxon>
        <taxon>Campylobacterales</taxon>
        <taxon>Helicobacteraceae</taxon>
        <taxon>Helicobacter</taxon>
    </lineage>
</organism>
<dbReference type="EC" id="3.6.1.23" evidence="2"/>
<evidence type="ECO:0000256" key="2">
    <source>
        <dbReference type="ARBA" id="ARBA00012379"/>
    </source>
</evidence>
<dbReference type="RefSeq" id="WP_034559587.1">
    <property type="nucleotide sequence ID" value="NZ_FZML01000010.1"/>
</dbReference>
<dbReference type="InterPro" id="IPR029054">
    <property type="entry name" value="dUTPase-like"/>
</dbReference>
<dbReference type="NCBIfam" id="TIGR00576">
    <property type="entry name" value="dut"/>
    <property type="match status" value="1"/>
</dbReference>